<dbReference type="InterPro" id="IPR008906">
    <property type="entry name" value="HATC_C_dom"/>
</dbReference>
<reference evidence="3 4" key="1">
    <citation type="submission" date="2022-05" db="EMBL/GenBank/DDBJ databases">
        <authorList>
            <consortium name="Genoscope - CEA"/>
            <person name="William W."/>
        </authorList>
    </citation>
    <scope>NUCLEOTIDE SEQUENCE [LARGE SCALE GENOMIC DNA]</scope>
</reference>
<dbReference type="Proteomes" id="UP001159405">
    <property type="component" value="Unassembled WGS sequence"/>
</dbReference>
<comment type="caution">
    <text evidence="3">The sequence shown here is derived from an EMBL/GenBank/DDBJ whole genome shotgun (WGS) entry which is preliminary data.</text>
</comment>
<name>A0ABN8QRP7_9CNID</name>
<feature type="compositionally biased region" description="Acidic residues" evidence="1">
    <location>
        <begin position="167"/>
        <end position="178"/>
    </location>
</feature>
<evidence type="ECO:0000313" key="4">
    <source>
        <dbReference type="Proteomes" id="UP001159405"/>
    </source>
</evidence>
<evidence type="ECO:0000259" key="2">
    <source>
        <dbReference type="Pfam" id="PF05699"/>
    </source>
</evidence>
<feature type="region of interest" description="Disordered" evidence="1">
    <location>
        <begin position="158"/>
        <end position="186"/>
    </location>
</feature>
<evidence type="ECO:0000313" key="3">
    <source>
        <dbReference type="EMBL" id="CAH3166892.1"/>
    </source>
</evidence>
<proteinExistence type="predicted"/>
<dbReference type="EMBL" id="CALNXK010000139">
    <property type="protein sequence ID" value="CAH3166892.1"/>
    <property type="molecule type" value="Genomic_DNA"/>
</dbReference>
<evidence type="ECO:0000256" key="1">
    <source>
        <dbReference type="SAM" id="MobiDB-lite"/>
    </source>
</evidence>
<dbReference type="PANTHER" id="PTHR46880:SF5">
    <property type="entry name" value="DUF4371 DOMAIN-CONTAINING PROTEIN"/>
    <property type="match status" value="1"/>
</dbReference>
<accession>A0ABN8QRP7</accession>
<protein>
    <recommendedName>
        <fullName evidence="2">HAT C-terminal dimerisation domain-containing protein</fullName>
    </recommendedName>
</protein>
<feature type="domain" description="HAT C-terminal dimerisation" evidence="2">
    <location>
        <begin position="27"/>
        <end position="75"/>
    </location>
</feature>
<feature type="non-terminal residue" evidence="3">
    <location>
        <position position="1"/>
    </location>
</feature>
<dbReference type="Pfam" id="PF05699">
    <property type="entry name" value="Dimer_Tnp_hAT"/>
    <property type="match status" value="1"/>
</dbReference>
<organism evidence="3 4">
    <name type="scientific">Porites lobata</name>
    <dbReference type="NCBI Taxonomy" id="104759"/>
    <lineage>
        <taxon>Eukaryota</taxon>
        <taxon>Metazoa</taxon>
        <taxon>Cnidaria</taxon>
        <taxon>Anthozoa</taxon>
        <taxon>Hexacorallia</taxon>
        <taxon>Scleractinia</taxon>
        <taxon>Fungiina</taxon>
        <taxon>Poritidae</taxon>
        <taxon>Porites</taxon>
    </lineage>
</organism>
<gene>
    <name evidence="3" type="ORF">PLOB_00008094</name>
</gene>
<keyword evidence="4" id="KW-1185">Reference proteome</keyword>
<sequence length="186" mass="20365">GSKPTVTSTDWCLQKLMFLKDLVPFNLPLIAKLVEAVISLPVSNAWPERGASSLKLMKTRLRSRMKNDMLNALLHILINSPKVGSKEFEGVIDASVRAWLAAKPRRKCPPKFVSTPLVASSSGISENVVTVTMQDAGVQTNDDSVIQPVQRTIADEVDETSKALELPADDDDDSDYGSDIEFSHDI</sequence>
<dbReference type="PANTHER" id="PTHR46880">
    <property type="entry name" value="RAS-ASSOCIATING DOMAIN-CONTAINING PROTEIN"/>
    <property type="match status" value="1"/>
</dbReference>